<dbReference type="Pfam" id="PF04479">
    <property type="entry name" value="RTA1"/>
    <property type="match status" value="1"/>
</dbReference>
<dbReference type="GO" id="GO:0000324">
    <property type="term" value="C:fungal-type vacuole"/>
    <property type="evidence" value="ECO:0007669"/>
    <property type="project" value="TreeGrafter"/>
</dbReference>
<proteinExistence type="predicted"/>
<keyword evidence="4 6" id="KW-0472">Membrane</keyword>
<dbReference type="EMBL" id="BQXU01000042">
    <property type="protein sequence ID" value="GKT50944.1"/>
    <property type="molecule type" value="Genomic_DNA"/>
</dbReference>
<dbReference type="PANTHER" id="PTHR31465:SF9">
    <property type="entry name" value="SPHINGOID LONG-CHAIN BASE TRANSPORTER RSB1"/>
    <property type="match status" value="1"/>
</dbReference>
<evidence type="ECO:0000313" key="7">
    <source>
        <dbReference type="EMBL" id="GKT50944.1"/>
    </source>
</evidence>
<evidence type="ECO:0000256" key="6">
    <source>
        <dbReference type="SAM" id="Phobius"/>
    </source>
</evidence>
<evidence type="ECO:0000256" key="5">
    <source>
        <dbReference type="SAM" id="MobiDB-lite"/>
    </source>
</evidence>
<dbReference type="Proteomes" id="UP001055115">
    <property type="component" value="Unassembled WGS sequence"/>
</dbReference>
<dbReference type="PANTHER" id="PTHR31465">
    <property type="entry name" value="PROTEIN RTA1-RELATED"/>
    <property type="match status" value="1"/>
</dbReference>
<evidence type="ECO:0000256" key="1">
    <source>
        <dbReference type="ARBA" id="ARBA00004141"/>
    </source>
</evidence>
<feature type="transmembrane region" description="Helical" evidence="6">
    <location>
        <begin position="51"/>
        <end position="71"/>
    </location>
</feature>
<evidence type="ECO:0000313" key="8">
    <source>
        <dbReference type="Proteomes" id="UP001055115"/>
    </source>
</evidence>
<feature type="transmembrane region" description="Helical" evidence="6">
    <location>
        <begin position="19"/>
        <end position="39"/>
    </location>
</feature>
<accession>A0AA37PEX0</accession>
<feature type="region of interest" description="Disordered" evidence="5">
    <location>
        <begin position="350"/>
        <end position="417"/>
    </location>
</feature>
<dbReference type="RefSeq" id="XP_049133294.1">
    <property type="nucleotide sequence ID" value="XM_049277337.1"/>
</dbReference>
<organism evidence="7 8">
    <name type="scientific">Colletotrichum spaethianum</name>
    <dbReference type="NCBI Taxonomy" id="700344"/>
    <lineage>
        <taxon>Eukaryota</taxon>
        <taxon>Fungi</taxon>
        <taxon>Dikarya</taxon>
        <taxon>Ascomycota</taxon>
        <taxon>Pezizomycotina</taxon>
        <taxon>Sordariomycetes</taxon>
        <taxon>Hypocreomycetidae</taxon>
        <taxon>Glomerellales</taxon>
        <taxon>Glomerellaceae</taxon>
        <taxon>Colletotrichum</taxon>
        <taxon>Colletotrichum spaethianum species complex</taxon>
    </lineage>
</organism>
<dbReference type="GO" id="GO:0005886">
    <property type="term" value="C:plasma membrane"/>
    <property type="evidence" value="ECO:0007669"/>
    <property type="project" value="TreeGrafter"/>
</dbReference>
<feature type="compositionally biased region" description="Polar residues" evidence="5">
    <location>
        <begin position="369"/>
        <end position="406"/>
    </location>
</feature>
<dbReference type="InterPro" id="IPR007568">
    <property type="entry name" value="RTA1"/>
</dbReference>
<dbReference type="AlphaFoldDB" id="A0AA37PEX0"/>
<evidence type="ECO:0000256" key="4">
    <source>
        <dbReference type="ARBA" id="ARBA00023136"/>
    </source>
</evidence>
<comment type="subcellular location">
    <subcellularLocation>
        <location evidence="1">Membrane</location>
        <topology evidence="1">Multi-pass membrane protein</topology>
    </subcellularLocation>
</comment>
<keyword evidence="8" id="KW-1185">Reference proteome</keyword>
<comment type="caution">
    <text evidence="7">The sequence shown here is derived from an EMBL/GenBank/DDBJ whole genome shotgun (WGS) entry which is preliminary data.</text>
</comment>
<keyword evidence="3 6" id="KW-1133">Transmembrane helix</keyword>
<reference evidence="7 8" key="1">
    <citation type="submission" date="2022-03" db="EMBL/GenBank/DDBJ databases">
        <title>Genome data of Colletotrichum spp.</title>
        <authorList>
            <person name="Utami Y.D."/>
            <person name="Hiruma K."/>
        </authorList>
    </citation>
    <scope>NUCLEOTIDE SEQUENCE [LARGE SCALE GENOMIC DNA]</scope>
    <source>
        <strain evidence="7 8">MAFF 239500</strain>
    </source>
</reference>
<evidence type="ECO:0000256" key="3">
    <source>
        <dbReference type="ARBA" id="ARBA00022989"/>
    </source>
</evidence>
<evidence type="ECO:0008006" key="9">
    <source>
        <dbReference type="Google" id="ProtNLM"/>
    </source>
</evidence>
<name>A0AA37PEX0_9PEZI</name>
<feature type="compositionally biased region" description="Low complexity" evidence="5">
    <location>
        <begin position="297"/>
        <end position="306"/>
    </location>
</feature>
<feature type="transmembrane region" description="Helical" evidence="6">
    <location>
        <begin position="124"/>
        <end position="151"/>
    </location>
</feature>
<feature type="transmembrane region" description="Helical" evidence="6">
    <location>
        <begin position="254"/>
        <end position="274"/>
    </location>
</feature>
<keyword evidence="2 6" id="KW-0812">Transmembrane</keyword>
<protein>
    <recommendedName>
        <fullName evidence="9">RTA1 domain-containing protein</fullName>
    </recommendedName>
</protein>
<evidence type="ECO:0000256" key="2">
    <source>
        <dbReference type="ARBA" id="ARBA00022692"/>
    </source>
</evidence>
<feature type="region of interest" description="Disordered" evidence="5">
    <location>
        <begin position="297"/>
        <end position="337"/>
    </location>
</feature>
<dbReference type="GeneID" id="73331927"/>
<feature type="transmembrane region" description="Helical" evidence="6">
    <location>
        <begin position="222"/>
        <end position="239"/>
    </location>
</feature>
<gene>
    <name evidence="7" type="ORF">ColSpa_11125</name>
</gene>
<feature type="transmembrane region" description="Helical" evidence="6">
    <location>
        <begin position="157"/>
        <end position="180"/>
    </location>
</feature>
<feature type="transmembrane region" description="Helical" evidence="6">
    <location>
        <begin position="83"/>
        <end position="112"/>
    </location>
</feature>
<sequence length="417" mass="45122">MTGDCGDHTCPYPGGFTSYSPSVIGSAIFLVAFALLVPLSLWQGFRFRTPLFASTLVTGLLLEVLGFAGRLRLREHAASSTSFFLWLFGAILGPTLIAAAICQILPHVIALYGLGIGFTRPRAAVLFLTFALALVVALEIAGIVSVVFGLGGVQTSSILLAALGVQILALLLFVGLFLWFTQKIPDPKHIAVYQAQRFRNFIKSELTGSQLHRTLNLRFHQVIPVIAVVLVGHTIYRLVEFWNGLDSPLQRSEAASLVIGSALPLLVSSVLCVYHPGAAFGRAWNLTSPRFRSASFRSRRPAAPSPLVSPTALWDEHKGPRQPGFTASRFPDKKMSPVGVGPVPLRQSTMASKVATSPGERSVTYPSPIASTHKLSPIGSTHKLSPTFHKTQQQSANPNRHSTRSNGKPMVNSEELW</sequence>